<proteinExistence type="predicted"/>
<feature type="domain" description="C2H2-type" evidence="6">
    <location>
        <begin position="188"/>
        <end position="216"/>
    </location>
</feature>
<dbReference type="Pfam" id="PF00096">
    <property type="entry name" value="zf-C2H2"/>
    <property type="match status" value="4"/>
</dbReference>
<feature type="domain" description="C2H2-type" evidence="6">
    <location>
        <begin position="217"/>
        <end position="245"/>
    </location>
</feature>
<dbReference type="PROSITE" id="PS50157">
    <property type="entry name" value="ZINC_FINGER_C2H2_2"/>
    <property type="match status" value="8"/>
</dbReference>
<dbReference type="AlphaFoldDB" id="A0A226DRW5"/>
<dbReference type="SUPFAM" id="SSF57667">
    <property type="entry name" value="beta-beta-alpha zinc fingers"/>
    <property type="match status" value="6"/>
</dbReference>
<dbReference type="PANTHER" id="PTHR24379">
    <property type="entry name" value="KRAB AND ZINC FINGER DOMAIN-CONTAINING"/>
    <property type="match status" value="1"/>
</dbReference>
<sequence>MGSKQEKVWKCSTCSKTFPTKQRLTNHIVTHDPEAKVKCQICGKFFKNPQTLSSHMSRLHSNRKRPSCTLCHRVFCSPSYLWKHIDAVHRRTERPRFTCEFPGCGKTYLNKEDASQHIKSEHTENPTRFPCTLCGREFKIRRYLQAHISTHTTEKAHICSTCGRRFAQRSAMNAHEVTHLEKSLRKILKCELCPRTFFSGADLRRHVQFVHENRRNHPCTFCHQRFSTSSDMRRHVAARHPANSEKIHSCDKCEFMTHMKQYLVQHARRHNPAHRRECYFCRKEFFHSSALVQHFRHHTLEK</sequence>
<evidence type="ECO:0000259" key="6">
    <source>
        <dbReference type="PROSITE" id="PS50157"/>
    </source>
</evidence>
<dbReference type="GO" id="GO:0008270">
    <property type="term" value="F:zinc ion binding"/>
    <property type="evidence" value="ECO:0007669"/>
    <property type="project" value="UniProtKB-KW"/>
</dbReference>
<organism evidence="7 8">
    <name type="scientific">Folsomia candida</name>
    <name type="common">Springtail</name>
    <dbReference type="NCBI Taxonomy" id="158441"/>
    <lineage>
        <taxon>Eukaryota</taxon>
        <taxon>Metazoa</taxon>
        <taxon>Ecdysozoa</taxon>
        <taxon>Arthropoda</taxon>
        <taxon>Hexapoda</taxon>
        <taxon>Collembola</taxon>
        <taxon>Entomobryomorpha</taxon>
        <taxon>Isotomoidea</taxon>
        <taxon>Isotomidae</taxon>
        <taxon>Proisotominae</taxon>
        <taxon>Folsomia</taxon>
    </lineage>
</organism>
<gene>
    <name evidence="7" type="ORF">Fcan01_17692</name>
</gene>
<feature type="domain" description="C2H2-type" evidence="6">
    <location>
        <begin position="157"/>
        <end position="184"/>
    </location>
</feature>
<dbReference type="OMA" id="NAHEVTH"/>
<protein>
    <submittedName>
        <fullName evidence="7">Zinc finger protein 26</fullName>
    </submittedName>
</protein>
<keyword evidence="3 5" id="KW-0863">Zinc-finger</keyword>
<feature type="domain" description="C2H2-type" evidence="6">
    <location>
        <begin position="37"/>
        <end position="65"/>
    </location>
</feature>
<evidence type="ECO:0000313" key="7">
    <source>
        <dbReference type="EMBL" id="OXA47441.1"/>
    </source>
</evidence>
<dbReference type="PANTHER" id="PTHR24379:SF121">
    <property type="entry name" value="C2H2-TYPE DOMAIN-CONTAINING PROTEIN"/>
    <property type="match status" value="1"/>
</dbReference>
<evidence type="ECO:0000256" key="4">
    <source>
        <dbReference type="ARBA" id="ARBA00022833"/>
    </source>
</evidence>
<comment type="caution">
    <text evidence="7">The sequence shown here is derived from an EMBL/GenBank/DDBJ whole genome shotgun (WGS) entry which is preliminary data.</text>
</comment>
<dbReference type="FunFam" id="3.30.160.60:FF:000100">
    <property type="entry name" value="Zinc finger 45-like"/>
    <property type="match status" value="1"/>
</dbReference>
<accession>A0A226DRW5</accession>
<dbReference type="PROSITE" id="PS00028">
    <property type="entry name" value="ZINC_FINGER_C2H2_1"/>
    <property type="match status" value="9"/>
</dbReference>
<dbReference type="Proteomes" id="UP000198287">
    <property type="component" value="Unassembled WGS sequence"/>
</dbReference>
<dbReference type="OrthoDB" id="427030at2759"/>
<reference evidence="7 8" key="1">
    <citation type="submission" date="2015-12" db="EMBL/GenBank/DDBJ databases">
        <title>The genome of Folsomia candida.</title>
        <authorList>
            <person name="Faddeeva A."/>
            <person name="Derks M.F."/>
            <person name="Anvar Y."/>
            <person name="Smit S."/>
            <person name="Van Straalen N."/>
            <person name="Roelofs D."/>
        </authorList>
    </citation>
    <scope>NUCLEOTIDE SEQUENCE [LARGE SCALE GENOMIC DNA]</scope>
    <source>
        <strain evidence="7 8">VU population</strain>
        <tissue evidence="7">Whole body</tissue>
    </source>
</reference>
<keyword evidence="1" id="KW-0479">Metal-binding</keyword>
<feature type="domain" description="C2H2-type" evidence="6">
    <location>
        <begin position="276"/>
        <end position="302"/>
    </location>
</feature>
<evidence type="ECO:0000256" key="5">
    <source>
        <dbReference type="PROSITE-ProRule" id="PRU00042"/>
    </source>
</evidence>
<dbReference type="InterPro" id="IPR013087">
    <property type="entry name" value="Znf_C2H2_type"/>
</dbReference>
<dbReference type="STRING" id="158441.A0A226DRW5"/>
<feature type="domain" description="C2H2-type" evidence="6">
    <location>
        <begin position="9"/>
        <end position="36"/>
    </location>
</feature>
<evidence type="ECO:0000256" key="3">
    <source>
        <dbReference type="ARBA" id="ARBA00022771"/>
    </source>
</evidence>
<feature type="domain" description="C2H2-type" evidence="6">
    <location>
        <begin position="97"/>
        <end position="127"/>
    </location>
</feature>
<dbReference type="Gene3D" id="3.30.160.60">
    <property type="entry name" value="Classic Zinc Finger"/>
    <property type="match status" value="7"/>
</dbReference>
<evidence type="ECO:0000256" key="2">
    <source>
        <dbReference type="ARBA" id="ARBA00022737"/>
    </source>
</evidence>
<keyword evidence="4" id="KW-0862">Zinc</keyword>
<feature type="domain" description="C2H2-type" evidence="6">
    <location>
        <begin position="129"/>
        <end position="156"/>
    </location>
</feature>
<name>A0A226DRW5_FOLCA</name>
<evidence type="ECO:0000256" key="1">
    <source>
        <dbReference type="ARBA" id="ARBA00022723"/>
    </source>
</evidence>
<evidence type="ECO:0000313" key="8">
    <source>
        <dbReference type="Proteomes" id="UP000198287"/>
    </source>
</evidence>
<dbReference type="SMART" id="SM00355">
    <property type="entry name" value="ZnF_C2H2"/>
    <property type="match status" value="10"/>
</dbReference>
<dbReference type="InterPro" id="IPR036236">
    <property type="entry name" value="Znf_C2H2_sf"/>
</dbReference>
<dbReference type="EMBL" id="LNIX01000013">
    <property type="protein sequence ID" value="OXA47441.1"/>
    <property type="molecule type" value="Genomic_DNA"/>
</dbReference>
<keyword evidence="2" id="KW-0677">Repeat</keyword>
<dbReference type="Pfam" id="PF13894">
    <property type="entry name" value="zf-C2H2_4"/>
    <property type="match status" value="1"/>
</dbReference>
<keyword evidence="8" id="KW-1185">Reference proteome</keyword>